<dbReference type="AlphaFoldDB" id="A0AAN1JH99"/>
<evidence type="ECO:0000313" key="1">
    <source>
        <dbReference type="EMBL" id="AUT74008.1"/>
    </source>
</evidence>
<reference evidence="1 4" key="2">
    <citation type="submission" date="2018-01" db="EMBL/GenBank/DDBJ databases">
        <title>Species boundaries and ecological features among Paraburkholderia terrae DSMZ17804T, P. hospita DSMZ17164T and P. caribensis DSMZ13236T.</title>
        <authorList>
            <person name="Pratama A.A."/>
        </authorList>
    </citation>
    <scope>NUCLEOTIDE SEQUENCE [LARGE SCALE GENOMIC DNA]</scope>
    <source>
        <strain evidence="1 4">DSM 17164</strain>
    </source>
</reference>
<evidence type="ECO:0000313" key="3">
    <source>
        <dbReference type="Proteomes" id="UP000004980"/>
    </source>
</evidence>
<keyword evidence="3" id="KW-1185">Reference proteome</keyword>
<proteinExistence type="predicted"/>
<gene>
    <name evidence="1" type="ORF">C2L64_37540</name>
    <name evidence="2" type="ORF">WQE_00785</name>
</gene>
<evidence type="ECO:0000313" key="2">
    <source>
        <dbReference type="EMBL" id="EIN02913.1"/>
    </source>
</evidence>
<accession>A0AAN1JH99</accession>
<dbReference type="EMBL" id="CP026107">
    <property type="protein sequence ID" value="AUT74008.1"/>
    <property type="molecule type" value="Genomic_DNA"/>
</dbReference>
<name>A0AAN1JH99_9BURK</name>
<sequence length="167" mass="19054">MELLKKLLYRVRLLKPPVLVKAIEVSTVKNAARHRFEALPPGEEKKAAYSEYIAHCAESVAAWDTYFAEYPRVKPKFRSKEELLKYVLKLVHIAKEEKLAKEHHKSVAVAHYKAMVVAHKKGDVTEDVVLAAKAAREAAEAAWHDEVRVSEQAWEKYHEIKEELAAA</sequence>
<dbReference type="Proteomes" id="UP000004980">
    <property type="component" value="Unassembled WGS sequence"/>
</dbReference>
<protein>
    <submittedName>
        <fullName evidence="1">Uncharacterized protein</fullName>
    </submittedName>
</protein>
<evidence type="ECO:0000313" key="4">
    <source>
        <dbReference type="Proteomes" id="UP000236649"/>
    </source>
</evidence>
<reference evidence="2 3" key="1">
    <citation type="journal article" date="2012" name="J. Bacteriol.">
        <title>Draft Genome Sequence of the Soil Bacterium Burkholderia terrae Strain BS001, Which Interacts with Fungal Surface Structures.</title>
        <authorList>
            <person name="Nazir R."/>
            <person name="Hansen M.A."/>
            <person name="Sorensen S."/>
            <person name="van Elsas J.D."/>
        </authorList>
    </citation>
    <scope>NUCLEOTIDE SEQUENCE [LARGE SCALE GENOMIC DNA]</scope>
    <source>
        <strain evidence="2 3">BS001</strain>
    </source>
</reference>
<dbReference type="KEGG" id="phs:C2L64_37540"/>
<dbReference type="Proteomes" id="UP000236649">
    <property type="component" value="Chromosome 3"/>
</dbReference>
<organism evidence="1 4">
    <name type="scientific">Paraburkholderia hospita</name>
    <dbReference type="NCBI Taxonomy" id="169430"/>
    <lineage>
        <taxon>Bacteria</taxon>
        <taxon>Pseudomonadati</taxon>
        <taxon>Pseudomonadota</taxon>
        <taxon>Betaproteobacteria</taxon>
        <taxon>Burkholderiales</taxon>
        <taxon>Burkholderiaceae</taxon>
        <taxon>Paraburkholderia</taxon>
    </lineage>
</organism>
<dbReference type="EMBL" id="AKAU01000011">
    <property type="protein sequence ID" value="EIN02913.1"/>
    <property type="molecule type" value="Genomic_DNA"/>
</dbReference>